<protein>
    <submittedName>
        <fullName evidence="5">TPR_REGION domain-containing protein</fullName>
    </submittedName>
</protein>
<accession>A0A183DNY4</accession>
<feature type="site" description="Important for autoinhibition of adenylyltransferase activity" evidence="1">
    <location>
        <position position="191"/>
    </location>
</feature>
<dbReference type="InterPro" id="IPR040198">
    <property type="entry name" value="Fido_containing"/>
</dbReference>
<dbReference type="OrthoDB" id="439046at2759"/>
<evidence type="ECO:0000313" key="4">
    <source>
        <dbReference type="Proteomes" id="UP000271098"/>
    </source>
</evidence>
<evidence type="ECO:0000256" key="2">
    <source>
        <dbReference type="PIRSR" id="PIRSR640198-4"/>
    </source>
</evidence>
<proteinExistence type="predicted"/>
<dbReference type="SUPFAM" id="SSF48452">
    <property type="entry name" value="TPR-like"/>
    <property type="match status" value="1"/>
</dbReference>
<gene>
    <name evidence="3" type="ORF">GPUH_LOCUS10425</name>
</gene>
<organism evidence="5">
    <name type="scientific">Gongylonema pulchrum</name>
    <dbReference type="NCBI Taxonomy" id="637853"/>
    <lineage>
        <taxon>Eukaryota</taxon>
        <taxon>Metazoa</taxon>
        <taxon>Ecdysozoa</taxon>
        <taxon>Nematoda</taxon>
        <taxon>Chromadorea</taxon>
        <taxon>Rhabditida</taxon>
        <taxon>Spirurina</taxon>
        <taxon>Spiruromorpha</taxon>
        <taxon>Spiruroidea</taxon>
        <taxon>Gongylonematidae</taxon>
        <taxon>Gongylonema</taxon>
    </lineage>
</organism>
<dbReference type="Gene3D" id="1.10.3290.10">
    <property type="entry name" value="Fido-like domain"/>
    <property type="match status" value="1"/>
</dbReference>
<reference evidence="3 4" key="2">
    <citation type="submission" date="2018-11" db="EMBL/GenBank/DDBJ databases">
        <authorList>
            <consortium name="Pathogen Informatics"/>
        </authorList>
    </citation>
    <scope>NUCLEOTIDE SEQUENCE [LARGE SCALE GENOMIC DNA]</scope>
</reference>
<sequence>MCTWKGRWDSFSGTRELGFFVDPLLSVKPSYSTRYFKKVETALTRRIRPDLAVWDWRTEKEAFAALKASVQSRKRGNIRKAENIIQHALALAPNHPDVLTEYGIVIEIGRKDLVQAEEYYTRALSYNPHHPEALMRRAKTLPLVEEIDKEMLRKLEKKRSYFLHIPRTSTALRQVMRESYFLHVYHTVAIEGNTMSLGQTRSILETRLAVAGKSILEHNEILGIDAALRFINQSVPHLLHIAVQVHLLRRSRNELILLCRNMASDKRICHHPPL</sequence>
<feature type="glycosylation site" description="N-linked (GlcNAc...) asparagine" evidence="2">
    <location>
        <position position="232"/>
    </location>
</feature>
<dbReference type="EMBL" id="UYRT01077970">
    <property type="protein sequence ID" value="VDN17425.1"/>
    <property type="molecule type" value="Genomic_DNA"/>
</dbReference>
<evidence type="ECO:0000313" key="5">
    <source>
        <dbReference type="WBParaSite" id="GPUH_0001043801-mRNA-1"/>
    </source>
</evidence>
<dbReference type="WBParaSite" id="GPUH_0001043801-mRNA-1">
    <property type="protein sequence ID" value="GPUH_0001043801-mRNA-1"/>
    <property type="gene ID" value="GPUH_0001043801"/>
</dbReference>
<dbReference type="PANTHER" id="PTHR13504:SF34">
    <property type="entry name" value="PROTEIN ADENYLYLTRANSFERASE FICD"/>
    <property type="match status" value="1"/>
</dbReference>
<keyword evidence="4" id="KW-1185">Reference proteome</keyword>
<dbReference type="InterPro" id="IPR036597">
    <property type="entry name" value="Fido-like_dom_sf"/>
</dbReference>
<evidence type="ECO:0000313" key="3">
    <source>
        <dbReference type="EMBL" id="VDN17425.1"/>
    </source>
</evidence>
<dbReference type="Proteomes" id="UP000271098">
    <property type="component" value="Unassembled WGS sequence"/>
</dbReference>
<dbReference type="AlphaFoldDB" id="A0A183DNY4"/>
<evidence type="ECO:0000256" key="1">
    <source>
        <dbReference type="PIRSR" id="PIRSR640198-3"/>
    </source>
</evidence>
<dbReference type="PANTHER" id="PTHR13504">
    <property type="entry name" value="FIDO DOMAIN-CONTAINING PROTEIN DDB_G0283145"/>
    <property type="match status" value="1"/>
</dbReference>
<dbReference type="Gene3D" id="1.25.40.10">
    <property type="entry name" value="Tetratricopeptide repeat domain"/>
    <property type="match status" value="1"/>
</dbReference>
<reference evidence="5" key="1">
    <citation type="submission" date="2016-06" db="UniProtKB">
        <authorList>
            <consortium name="WormBaseParasite"/>
        </authorList>
    </citation>
    <scope>IDENTIFICATION</scope>
</reference>
<name>A0A183DNY4_9BILA</name>
<dbReference type="InterPro" id="IPR011990">
    <property type="entry name" value="TPR-like_helical_dom_sf"/>
</dbReference>